<dbReference type="Proteomes" id="UP000437068">
    <property type="component" value="Unassembled WGS sequence"/>
</dbReference>
<comment type="caution">
    <text evidence="1">The sequence shown here is derived from an EMBL/GenBank/DDBJ whole genome shotgun (WGS) entry which is preliminary data.</text>
</comment>
<reference evidence="1 2" key="1">
    <citation type="submission" date="2018-08" db="EMBL/GenBank/DDBJ databases">
        <title>Genomic investigation of the strawberry pathogen Phytophthora fragariae indicates pathogenicity is determined by transcriptional variation in three key races.</title>
        <authorList>
            <person name="Adams T.M."/>
            <person name="Armitage A.D."/>
            <person name="Sobczyk M.K."/>
            <person name="Bates H.J."/>
            <person name="Dunwell J.M."/>
            <person name="Nellist C.F."/>
            <person name="Harrison R.J."/>
        </authorList>
    </citation>
    <scope>NUCLEOTIDE SEQUENCE [LARGE SCALE GENOMIC DNA]</scope>
    <source>
        <strain evidence="1 2">A4</strain>
    </source>
</reference>
<accession>A0A6A4E6C9</accession>
<gene>
    <name evidence="1" type="ORF">PF001_g8969</name>
</gene>
<organism evidence="1 2">
    <name type="scientific">Phytophthora fragariae</name>
    <dbReference type="NCBI Taxonomy" id="53985"/>
    <lineage>
        <taxon>Eukaryota</taxon>
        <taxon>Sar</taxon>
        <taxon>Stramenopiles</taxon>
        <taxon>Oomycota</taxon>
        <taxon>Peronosporomycetes</taxon>
        <taxon>Peronosporales</taxon>
        <taxon>Peronosporaceae</taxon>
        <taxon>Phytophthora</taxon>
    </lineage>
</organism>
<evidence type="ECO:0000313" key="1">
    <source>
        <dbReference type="EMBL" id="KAE9312984.1"/>
    </source>
</evidence>
<dbReference type="AlphaFoldDB" id="A0A6A4E6C9"/>
<dbReference type="EMBL" id="QXGE01000420">
    <property type="protein sequence ID" value="KAE9312984.1"/>
    <property type="molecule type" value="Genomic_DNA"/>
</dbReference>
<protein>
    <submittedName>
        <fullName evidence="1">Uncharacterized protein</fullName>
    </submittedName>
</protein>
<sequence length="118" mass="13278">MGASVELLALYAAVQTRRRLSAELKLLRARLQDEKLRDEWRRMVRIRHYLTLGVLKDHTASSWADTWAHGTDKNLINLTSLSRDAFAQLLERSTATPASIHMGVSGREELQSNAAVGH</sequence>
<name>A0A6A4E6C9_9STRA</name>
<evidence type="ECO:0000313" key="2">
    <source>
        <dbReference type="Proteomes" id="UP000437068"/>
    </source>
</evidence>
<proteinExistence type="predicted"/>